<dbReference type="EMBL" id="LVIE01000223">
    <property type="protein sequence ID" value="OHT22614.1"/>
    <property type="molecule type" value="Genomic_DNA"/>
</dbReference>
<dbReference type="AlphaFoldDB" id="A0A1S1HJY6"/>
<organism evidence="1 2">
    <name type="scientific">Providencia stuartii</name>
    <dbReference type="NCBI Taxonomy" id="588"/>
    <lineage>
        <taxon>Bacteria</taxon>
        <taxon>Pseudomonadati</taxon>
        <taxon>Pseudomonadota</taxon>
        <taxon>Gammaproteobacteria</taxon>
        <taxon>Enterobacterales</taxon>
        <taxon>Morganellaceae</taxon>
        <taxon>Providencia</taxon>
    </lineage>
</organism>
<sequence>MLKKINRYIIKIKFFSNKKIHFGKNLYLEYIENIKFLGTSHIGDYAYWSAKGNIIIGNNVIFGPKTNIWTSSHNYQSIESIPYGSNTEDILEPVIIHDNVWVGLGATILKGVEIHEGAIVAAGALVVKDVPPCSIVAGNPAKIIGYRDQETYTHLKNGKKFYLNMKMGFK</sequence>
<proteinExistence type="predicted"/>
<dbReference type="Pfam" id="PF00132">
    <property type="entry name" value="Hexapep"/>
    <property type="match status" value="1"/>
</dbReference>
<protein>
    <recommendedName>
        <fullName evidence="3">Acetyltransferase</fullName>
    </recommendedName>
</protein>
<dbReference type="PANTHER" id="PTHR23416">
    <property type="entry name" value="SIALIC ACID SYNTHASE-RELATED"/>
    <property type="match status" value="1"/>
</dbReference>
<dbReference type="Proteomes" id="UP000179588">
    <property type="component" value="Unassembled WGS sequence"/>
</dbReference>
<evidence type="ECO:0000313" key="1">
    <source>
        <dbReference type="EMBL" id="OHT22614.1"/>
    </source>
</evidence>
<accession>A0A1S1HJY6</accession>
<dbReference type="CDD" id="cd04647">
    <property type="entry name" value="LbH_MAT_like"/>
    <property type="match status" value="1"/>
</dbReference>
<dbReference type="InterPro" id="IPR051159">
    <property type="entry name" value="Hexapeptide_acetyltransf"/>
</dbReference>
<gene>
    <name evidence="1" type="ORF">A3Q29_10890</name>
</gene>
<dbReference type="InterPro" id="IPR011004">
    <property type="entry name" value="Trimer_LpxA-like_sf"/>
</dbReference>
<comment type="caution">
    <text evidence="1">The sequence shown here is derived from an EMBL/GenBank/DDBJ whole genome shotgun (WGS) entry which is preliminary data.</text>
</comment>
<evidence type="ECO:0000313" key="2">
    <source>
        <dbReference type="Proteomes" id="UP000179588"/>
    </source>
</evidence>
<dbReference type="InterPro" id="IPR001451">
    <property type="entry name" value="Hexapep"/>
</dbReference>
<keyword evidence="2" id="KW-1185">Reference proteome</keyword>
<dbReference type="OrthoDB" id="9815592at2"/>
<dbReference type="RefSeq" id="WP_070929928.1">
    <property type="nucleotide sequence ID" value="NZ_VAUE01000028.1"/>
</dbReference>
<dbReference type="Gene3D" id="2.160.10.10">
    <property type="entry name" value="Hexapeptide repeat proteins"/>
    <property type="match status" value="1"/>
</dbReference>
<evidence type="ECO:0008006" key="3">
    <source>
        <dbReference type="Google" id="ProtNLM"/>
    </source>
</evidence>
<reference evidence="1 2" key="1">
    <citation type="submission" date="2016-03" db="EMBL/GenBank/DDBJ databases">
        <title>Genome sequence of Providencia stuartii strain, isolated from the salivary glands of larval Lucilia sericata.</title>
        <authorList>
            <person name="Yuan Y."/>
            <person name="Zhang Y."/>
            <person name="Fu S."/>
            <person name="Crippen T.L."/>
            <person name="Visi D."/>
            <person name="Benbow M.E."/>
            <person name="Allen M."/>
            <person name="Tomberlin J.K."/>
            <person name="Sze S.-H."/>
            <person name="Tarone A.M."/>
        </authorList>
    </citation>
    <scope>NUCLEOTIDE SEQUENCE [LARGE SCALE GENOMIC DNA]</scope>
    <source>
        <strain evidence="1 2">Crippen</strain>
    </source>
</reference>
<name>A0A1S1HJY6_PROST</name>
<dbReference type="SUPFAM" id="SSF51161">
    <property type="entry name" value="Trimeric LpxA-like enzymes"/>
    <property type="match status" value="1"/>
</dbReference>